<dbReference type="PANTHER" id="PTHR22769:SF56">
    <property type="entry name" value="8-OXO-DGDP PHOSPHATASE NUDT18"/>
    <property type="match status" value="1"/>
</dbReference>
<dbReference type="SUPFAM" id="SSF55811">
    <property type="entry name" value="Nudix"/>
    <property type="match status" value="1"/>
</dbReference>
<dbReference type="InterPro" id="IPR020476">
    <property type="entry name" value="Nudix_hydrolase"/>
</dbReference>
<feature type="domain" description="Nudix hydrolase" evidence="4">
    <location>
        <begin position="66"/>
        <end position="194"/>
    </location>
</feature>
<evidence type="ECO:0000313" key="6">
    <source>
        <dbReference type="Proteomes" id="UP001432027"/>
    </source>
</evidence>
<evidence type="ECO:0000313" key="5">
    <source>
        <dbReference type="EMBL" id="GMS98068.1"/>
    </source>
</evidence>
<dbReference type="GO" id="GO:0044715">
    <property type="term" value="F:8-oxo-dGDP phosphatase activity"/>
    <property type="evidence" value="ECO:0007669"/>
    <property type="project" value="TreeGrafter"/>
</dbReference>
<evidence type="ECO:0000256" key="3">
    <source>
        <dbReference type="SAM" id="MobiDB-lite"/>
    </source>
</evidence>
<comment type="caution">
    <text evidence="5">The sequence shown here is derived from an EMBL/GenBank/DDBJ whole genome shotgun (WGS) entry which is preliminary data.</text>
</comment>
<dbReference type="PRINTS" id="PR00502">
    <property type="entry name" value="NUDIXFAMILY"/>
</dbReference>
<dbReference type="AlphaFoldDB" id="A0AAV5TUA7"/>
<name>A0AAV5TUA7_9BILA</name>
<feature type="non-terminal residue" evidence="5">
    <location>
        <position position="1"/>
    </location>
</feature>
<gene>
    <name evidence="5" type="ORF">PENTCL1PPCAC_20243</name>
</gene>
<evidence type="ECO:0000259" key="4">
    <source>
        <dbReference type="PROSITE" id="PS51462"/>
    </source>
</evidence>
<sequence>LKMSLTEEDDDYIVDSREMSPLPSGDDVSNGVQSANGTPLKQRPDARVPDMQLGRCRYVRLHDNVNYVAAALIVRGNPGEEEVLLIQEAKKKSYGKWYMPAGRVEAGETLDETVHREVLEETGYTCEVVELLGMQVQGSGWYRFAFVANITGGDLKTKPDEESLCAQWFPVKDVKAKKMEMRSSDFIKLVDEAVSYRKNKAIVEIPPLMPVNVNIRGLFVEFMIFKNNLNDSRVEVLVHRSIPDEDALAVHDQPFPTCEFGFEYFFAMVVAKCYKHLLEEGANVVFSPSSIARLKCLPAPMDSLEHGLAVRVACEHKKSSSKGAVRSPSRYHWIPIENPEIRQALRLGKHQYRPSLHML</sequence>
<protein>
    <recommendedName>
        <fullName evidence="4">Nudix hydrolase domain-containing protein</fullName>
    </recommendedName>
</protein>
<dbReference type="Gene3D" id="3.90.79.10">
    <property type="entry name" value="Nucleoside Triphosphate Pyrophosphohydrolase"/>
    <property type="match status" value="1"/>
</dbReference>
<evidence type="ECO:0000256" key="1">
    <source>
        <dbReference type="ARBA" id="ARBA00022801"/>
    </source>
</evidence>
<proteinExistence type="inferred from homology"/>
<dbReference type="Pfam" id="PF00293">
    <property type="entry name" value="NUDIX"/>
    <property type="match status" value="1"/>
</dbReference>
<evidence type="ECO:0000256" key="2">
    <source>
        <dbReference type="RuleBase" id="RU003476"/>
    </source>
</evidence>
<feature type="compositionally biased region" description="Polar residues" evidence="3">
    <location>
        <begin position="30"/>
        <end position="39"/>
    </location>
</feature>
<dbReference type="EMBL" id="BTSX01000005">
    <property type="protein sequence ID" value="GMS98068.1"/>
    <property type="molecule type" value="Genomic_DNA"/>
</dbReference>
<comment type="similarity">
    <text evidence="2">Belongs to the Nudix hydrolase family.</text>
</comment>
<dbReference type="InterPro" id="IPR000086">
    <property type="entry name" value="NUDIX_hydrolase_dom"/>
</dbReference>
<keyword evidence="6" id="KW-1185">Reference proteome</keyword>
<dbReference type="PANTHER" id="PTHR22769">
    <property type="entry name" value="MUTT/NUDIX HYDROLASE"/>
    <property type="match status" value="1"/>
</dbReference>
<reference evidence="5" key="1">
    <citation type="submission" date="2023-10" db="EMBL/GenBank/DDBJ databases">
        <title>Genome assembly of Pristionchus species.</title>
        <authorList>
            <person name="Yoshida K."/>
            <person name="Sommer R.J."/>
        </authorList>
    </citation>
    <scope>NUCLEOTIDE SEQUENCE</scope>
    <source>
        <strain evidence="5">RS0144</strain>
    </source>
</reference>
<keyword evidence="1 2" id="KW-0378">Hydrolase</keyword>
<dbReference type="PROSITE" id="PS00893">
    <property type="entry name" value="NUDIX_BOX"/>
    <property type="match status" value="1"/>
</dbReference>
<dbReference type="Proteomes" id="UP001432027">
    <property type="component" value="Unassembled WGS sequence"/>
</dbReference>
<dbReference type="GO" id="GO:0044716">
    <property type="term" value="F:8-oxo-GDP phosphatase activity"/>
    <property type="evidence" value="ECO:0007669"/>
    <property type="project" value="TreeGrafter"/>
</dbReference>
<dbReference type="InterPro" id="IPR015797">
    <property type="entry name" value="NUDIX_hydrolase-like_dom_sf"/>
</dbReference>
<dbReference type="PROSITE" id="PS51462">
    <property type="entry name" value="NUDIX"/>
    <property type="match status" value="1"/>
</dbReference>
<feature type="compositionally biased region" description="Acidic residues" evidence="3">
    <location>
        <begin position="1"/>
        <end position="13"/>
    </location>
</feature>
<feature type="region of interest" description="Disordered" evidence="3">
    <location>
        <begin position="1"/>
        <end position="46"/>
    </location>
</feature>
<organism evidence="5 6">
    <name type="scientific">Pristionchus entomophagus</name>
    <dbReference type="NCBI Taxonomy" id="358040"/>
    <lineage>
        <taxon>Eukaryota</taxon>
        <taxon>Metazoa</taxon>
        <taxon>Ecdysozoa</taxon>
        <taxon>Nematoda</taxon>
        <taxon>Chromadorea</taxon>
        <taxon>Rhabditida</taxon>
        <taxon>Rhabditina</taxon>
        <taxon>Diplogasteromorpha</taxon>
        <taxon>Diplogasteroidea</taxon>
        <taxon>Neodiplogasteridae</taxon>
        <taxon>Pristionchus</taxon>
    </lineage>
</organism>
<accession>A0AAV5TUA7</accession>
<dbReference type="InterPro" id="IPR020084">
    <property type="entry name" value="NUDIX_hydrolase_CS"/>
</dbReference>